<dbReference type="PROSITE" id="PS00675">
    <property type="entry name" value="SIGMA54_INTERACT_1"/>
    <property type="match status" value="1"/>
</dbReference>
<dbReference type="InterPro" id="IPR002197">
    <property type="entry name" value="HTH_Fis"/>
</dbReference>
<dbReference type="SMART" id="SM00382">
    <property type="entry name" value="AAA"/>
    <property type="match status" value="1"/>
</dbReference>
<dbReference type="SUPFAM" id="SSF52540">
    <property type="entry name" value="P-loop containing nucleoside triphosphate hydrolases"/>
    <property type="match status" value="1"/>
</dbReference>
<evidence type="ECO:0000256" key="6">
    <source>
        <dbReference type="SAM" id="MobiDB-lite"/>
    </source>
</evidence>
<gene>
    <name evidence="8" type="ORF">HNQ01_001798</name>
</gene>
<comment type="caution">
    <text evidence="8">The sequence shown here is derived from an EMBL/GenBank/DDBJ whole genome shotgun (WGS) entry which is preliminary data.</text>
</comment>
<dbReference type="InterPro" id="IPR003593">
    <property type="entry name" value="AAA+_ATPase"/>
</dbReference>
<keyword evidence="9" id="KW-1185">Reference proteome</keyword>
<feature type="compositionally biased region" description="Low complexity" evidence="6">
    <location>
        <begin position="336"/>
        <end position="351"/>
    </location>
</feature>
<dbReference type="Pfam" id="PF25601">
    <property type="entry name" value="AAA_lid_14"/>
    <property type="match status" value="1"/>
</dbReference>
<evidence type="ECO:0000256" key="3">
    <source>
        <dbReference type="ARBA" id="ARBA00023015"/>
    </source>
</evidence>
<dbReference type="EMBL" id="JABSNM010000006">
    <property type="protein sequence ID" value="NRT56063.1"/>
    <property type="molecule type" value="Genomic_DNA"/>
</dbReference>
<dbReference type="Gene3D" id="1.10.8.60">
    <property type="match status" value="1"/>
</dbReference>
<evidence type="ECO:0000256" key="2">
    <source>
        <dbReference type="ARBA" id="ARBA00022840"/>
    </source>
</evidence>
<dbReference type="InterPro" id="IPR058031">
    <property type="entry name" value="AAA_lid_NorR"/>
</dbReference>
<feature type="region of interest" description="Disordered" evidence="6">
    <location>
        <begin position="610"/>
        <end position="635"/>
    </location>
</feature>
<organism evidence="8 9">
    <name type="scientific">Sphaerotilus uruguayifluvii</name>
    <dbReference type="NCBI Taxonomy" id="2735897"/>
    <lineage>
        <taxon>Bacteria</taxon>
        <taxon>Pseudomonadati</taxon>
        <taxon>Pseudomonadota</taxon>
        <taxon>Betaproteobacteria</taxon>
        <taxon>Burkholderiales</taxon>
        <taxon>Sphaerotilaceae</taxon>
        <taxon>Sphaerotilus</taxon>
    </lineage>
</organism>
<accession>A0ABX2G3N7</accession>
<dbReference type="Proteomes" id="UP001516061">
    <property type="component" value="Unassembled WGS sequence"/>
</dbReference>
<dbReference type="SUPFAM" id="SSF46689">
    <property type="entry name" value="Homeodomain-like"/>
    <property type="match status" value="1"/>
</dbReference>
<keyword evidence="4" id="KW-0238">DNA-binding</keyword>
<evidence type="ECO:0000256" key="1">
    <source>
        <dbReference type="ARBA" id="ARBA00022741"/>
    </source>
</evidence>
<evidence type="ECO:0000256" key="5">
    <source>
        <dbReference type="ARBA" id="ARBA00023163"/>
    </source>
</evidence>
<dbReference type="SUPFAM" id="SSF55781">
    <property type="entry name" value="GAF domain-like"/>
    <property type="match status" value="1"/>
</dbReference>
<dbReference type="Pfam" id="PF02954">
    <property type="entry name" value="HTH_8"/>
    <property type="match status" value="1"/>
</dbReference>
<dbReference type="PANTHER" id="PTHR32071">
    <property type="entry name" value="TRANSCRIPTIONAL REGULATORY PROTEIN"/>
    <property type="match status" value="1"/>
</dbReference>
<evidence type="ECO:0000313" key="8">
    <source>
        <dbReference type="EMBL" id="NRT56063.1"/>
    </source>
</evidence>
<dbReference type="PANTHER" id="PTHR32071:SF77">
    <property type="entry name" value="TRANSCRIPTIONAL REGULATORY PROTEIN"/>
    <property type="match status" value="1"/>
</dbReference>
<dbReference type="InterPro" id="IPR027417">
    <property type="entry name" value="P-loop_NTPase"/>
</dbReference>
<dbReference type="InterPro" id="IPR003018">
    <property type="entry name" value="GAF"/>
</dbReference>
<keyword evidence="5" id="KW-0804">Transcription</keyword>
<reference evidence="8 9" key="1">
    <citation type="submission" date="2020-05" db="EMBL/GenBank/DDBJ databases">
        <title>Genomic Encyclopedia of Type Strains, Phase IV (KMG-V): Genome sequencing to study the core and pangenomes of soil and plant-associated prokaryotes.</title>
        <authorList>
            <person name="Whitman W."/>
        </authorList>
    </citation>
    <scope>NUCLEOTIDE SEQUENCE [LARGE SCALE GENOMIC DNA]</scope>
    <source>
        <strain evidence="8 9">C29</strain>
    </source>
</reference>
<evidence type="ECO:0000259" key="7">
    <source>
        <dbReference type="PROSITE" id="PS50045"/>
    </source>
</evidence>
<dbReference type="RefSeq" id="WP_173805033.1">
    <property type="nucleotide sequence ID" value="NZ_JABSNM010000006.1"/>
</dbReference>
<protein>
    <submittedName>
        <fullName evidence="8">Transcriptional regulator of acetoin/glycerol metabolism</fullName>
    </submittedName>
</protein>
<dbReference type="InterPro" id="IPR025944">
    <property type="entry name" value="Sigma_54_int_dom_CS"/>
</dbReference>
<keyword evidence="3" id="KW-0805">Transcription regulation</keyword>
<dbReference type="InterPro" id="IPR009057">
    <property type="entry name" value="Homeodomain-like_sf"/>
</dbReference>
<dbReference type="Pfam" id="PF00158">
    <property type="entry name" value="Sigma54_activat"/>
    <property type="match status" value="1"/>
</dbReference>
<dbReference type="InterPro" id="IPR025662">
    <property type="entry name" value="Sigma_54_int_dom_ATP-bd_1"/>
</dbReference>
<evidence type="ECO:0000256" key="4">
    <source>
        <dbReference type="ARBA" id="ARBA00023125"/>
    </source>
</evidence>
<dbReference type="InterPro" id="IPR002078">
    <property type="entry name" value="Sigma_54_int"/>
</dbReference>
<feature type="domain" description="Sigma-54 factor interaction" evidence="7">
    <location>
        <begin position="370"/>
        <end position="584"/>
    </location>
</feature>
<keyword evidence="1" id="KW-0547">Nucleotide-binding</keyword>
<dbReference type="Gene3D" id="1.10.10.60">
    <property type="entry name" value="Homeodomain-like"/>
    <property type="match status" value="1"/>
</dbReference>
<proteinExistence type="predicted"/>
<keyword evidence="2" id="KW-0067">ATP-binding</keyword>
<dbReference type="PRINTS" id="PR01590">
    <property type="entry name" value="HTHFIS"/>
</dbReference>
<name>A0ABX2G3N7_9BURK</name>
<dbReference type="PROSITE" id="PS00688">
    <property type="entry name" value="SIGMA54_INTERACT_3"/>
    <property type="match status" value="1"/>
</dbReference>
<evidence type="ECO:0000313" key="9">
    <source>
        <dbReference type="Proteomes" id="UP001516061"/>
    </source>
</evidence>
<dbReference type="Gene3D" id="3.40.50.300">
    <property type="entry name" value="P-loop containing nucleotide triphosphate hydrolases"/>
    <property type="match status" value="1"/>
</dbReference>
<dbReference type="InterPro" id="IPR029016">
    <property type="entry name" value="GAF-like_dom_sf"/>
</dbReference>
<dbReference type="CDD" id="cd00009">
    <property type="entry name" value="AAA"/>
    <property type="match status" value="1"/>
</dbReference>
<feature type="compositionally biased region" description="Low complexity" evidence="6">
    <location>
        <begin position="615"/>
        <end position="627"/>
    </location>
</feature>
<feature type="region of interest" description="Disordered" evidence="6">
    <location>
        <begin position="336"/>
        <end position="356"/>
    </location>
</feature>
<dbReference type="PROSITE" id="PS50045">
    <property type="entry name" value="SIGMA54_INTERACT_4"/>
    <property type="match status" value="1"/>
</dbReference>
<dbReference type="Pfam" id="PF01590">
    <property type="entry name" value="GAF"/>
    <property type="match status" value="1"/>
</dbReference>
<sequence>MNDSSRPGGGRSSRLRGLRHALGSGEPLPADIPVEPLLQRSWQRSRAAGLTPAGLGSSAPHASAVQLARARERHRELIDHARPVLEFLFEQTCGTDSVVLLADAQGMVLDAIGDTGFSQRAARVALRPGAIWHEQWRGTNAIGTCLVEEQALVIHGDEHYLDRNGFLTCAASPIVDPAGQIIGAIDISGDHRQAHPHTLGLVRSASRMIEQRLFETRHAQGLRLRFHARREGIASLTEGLMALSDDGWLIGANAAALSMLGLERGHIGALRVDALFGLDVHSVEAMARLMPPEPRQVRCADGTMLWMRVDSSPSGIEVMARRTDCVDPAALSASEAAGADATPDAPRAMAVPVPPRDRLPDALDGFELGDPTMRQVVARLRRLGEPPIGLVLQGESGTGKTALAQAVHRSGVRRAGPLQTLHCASLDEMHLDDALFGRPLERPPAPGLLRRARGGTLVLDEVADLPLTLQARLLRVLQDDLLAPLPGEPVLPLDVALVCTSRRRLIDEVACGRLREDLYYRLNGLTLILPPLHERGDLAALCRQLLDAAGSAAAVEPALLARLADYRWPGNVRQLANALRAACAQLEPGERMIRREHLPDDLIEELAALDPPPAAAGSPAGTAPTRAEVSSDEASRMLAQCGGNLSETARRLGISRNTLYRRLREASAGSAGPGEAGGSASR</sequence>
<dbReference type="Gene3D" id="3.30.450.40">
    <property type="match status" value="1"/>
</dbReference>